<dbReference type="GO" id="GO:0010604">
    <property type="term" value="P:positive regulation of macromolecule metabolic process"/>
    <property type="evidence" value="ECO:0007669"/>
    <property type="project" value="UniProtKB-ARBA"/>
</dbReference>
<protein>
    <submittedName>
        <fullName evidence="11">Actin-like ATPase domain-containing protein</fullName>
    </submittedName>
</protein>
<evidence type="ECO:0000313" key="11">
    <source>
        <dbReference type="EMBL" id="ORX54707.1"/>
    </source>
</evidence>
<evidence type="ECO:0000256" key="7">
    <source>
        <dbReference type="ARBA" id="ARBA00023242"/>
    </source>
</evidence>
<comment type="subcellular location">
    <subcellularLocation>
        <location evidence="1">Nucleus</location>
    </subcellularLocation>
</comment>
<keyword evidence="3" id="KW-0227">DNA damage</keyword>
<dbReference type="OrthoDB" id="7340501at2759"/>
<keyword evidence="6" id="KW-0804">Transcription</keyword>
<evidence type="ECO:0000256" key="10">
    <source>
        <dbReference type="SAM" id="MobiDB-lite"/>
    </source>
</evidence>
<dbReference type="GO" id="GO:0006974">
    <property type="term" value="P:DNA damage response"/>
    <property type="evidence" value="ECO:0007669"/>
    <property type="project" value="UniProtKB-KW"/>
</dbReference>
<dbReference type="EMBL" id="MCFH01000010">
    <property type="protein sequence ID" value="ORX54707.1"/>
    <property type="molecule type" value="Genomic_DNA"/>
</dbReference>
<dbReference type="InterPro" id="IPR004000">
    <property type="entry name" value="Actin"/>
</dbReference>
<accession>A0A1Y1VF37</accession>
<dbReference type="AlphaFoldDB" id="A0A1Y1VF37"/>
<dbReference type="CDD" id="cd10211">
    <property type="entry name" value="ASKHA_NBD_Arp5"/>
    <property type="match status" value="1"/>
</dbReference>
<comment type="similarity">
    <text evidence="2 8">Belongs to the actin family.</text>
</comment>
<dbReference type="GO" id="GO:0030234">
    <property type="term" value="F:enzyme regulator activity"/>
    <property type="evidence" value="ECO:0007669"/>
    <property type="project" value="EnsemblFungi"/>
</dbReference>
<dbReference type="GO" id="GO:0006338">
    <property type="term" value="P:chromatin remodeling"/>
    <property type="evidence" value="ECO:0007669"/>
    <property type="project" value="EnsemblFungi"/>
</dbReference>
<keyword evidence="4" id="KW-0805">Transcription regulation</keyword>
<feature type="coiled-coil region" evidence="9">
    <location>
        <begin position="314"/>
        <end position="347"/>
    </location>
</feature>
<dbReference type="FunFam" id="3.30.420.40:FF:000122">
    <property type="entry name" value="ARP5 actin-related protein 5 homolog"/>
    <property type="match status" value="1"/>
</dbReference>
<comment type="caution">
    <text evidence="11">The sequence shown here is derived from an EMBL/GenBank/DDBJ whole genome shotgun (WGS) entry which is preliminary data.</text>
</comment>
<dbReference type="SMART" id="SM00268">
    <property type="entry name" value="ACTIN"/>
    <property type="match status" value="1"/>
</dbReference>
<organism evidence="11 12">
    <name type="scientific">Piromyces finnis</name>
    <dbReference type="NCBI Taxonomy" id="1754191"/>
    <lineage>
        <taxon>Eukaryota</taxon>
        <taxon>Fungi</taxon>
        <taxon>Fungi incertae sedis</taxon>
        <taxon>Chytridiomycota</taxon>
        <taxon>Chytridiomycota incertae sedis</taxon>
        <taxon>Neocallimastigomycetes</taxon>
        <taxon>Neocallimastigales</taxon>
        <taxon>Neocallimastigaceae</taxon>
        <taxon>Piromyces</taxon>
    </lineage>
</organism>
<dbReference type="Proteomes" id="UP000193719">
    <property type="component" value="Unassembled WGS sequence"/>
</dbReference>
<feature type="region of interest" description="Disordered" evidence="10">
    <location>
        <begin position="474"/>
        <end position="521"/>
    </location>
</feature>
<evidence type="ECO:0000256" key="5">
    <source>
        <dbReference type="ARBA" id="ARBA00023054"/>
    </source>
</evidence>
<dbReference type="Gene3D" id="3.90.640.10">
    <property type="entry name" value="Actin, Chain A, domain 4"/>
    <property type="match status" value="2"/>
</dbReference>
<evidence type="ECO:0000256" key="3">
    <source>
        <dbReference type="ARBA" id="ARBA00022763"/>
    </source>
</evidence>
<dbReference type="Pfam" id="PF00022">
    <property type="entry name" value="Actin"/>
    <property type="match status" value="2"/>
</dbReference>
<dbReference type="STRING" id="1754191.A0A1Y1VF37"/>
<proteinExistence type="inferred from homology"/>
<reference evidence="11 12" key="2">
    <citation type="submission" date="2016-08" db="EMBL/GenBank/DDBJ databases">
        <title>Pervasive Adenine N6-methylation of Active Genes in Fungi.</title>
        <authorList>
            <consortium name="DOE Joint Genome Institute"/>
            <person name="Mondo S.J."/>
            <person name="Dannebaum R.O."/>
            <person name="Kuo R.C."/>
            <person name="Labutti K."/>
            <person name="Haridas S."/>
            <person name="Kuo A."/>
            <person name="Salamov A."/>
            <person name="Ahrendt S.R."/>
            <person name="Lipzen A."/>
            <person name="Sullivan W."/>
            <person name="Andreopoulos W.B."/>
            <person name="Clum A."/>
            <person name="Lindquist E."/>
            <person name="Daum C."/>
            <person name="Ramamoorthy G.K."/>
            <person name="Gryganskyi A."/>
            <person name="Culley D."/>
            <person name="Magnuson J.K."/>
            <person name="James T.Y."/>
            <person name="O'Malley M.A."/>
            <person name="Stajich J.E."/>
            <person name="Spatafora J.W."/>
            <person name="Visel A."/>
            <person name="Grigoriev I.V."/>
        </authorList>
    </citation>
    <scope>NUCLEOTIDE SEQUENCE [LARGE SCALE GENOMIC DNA]</scope>
    <source>
        <strain evidence="12">finn</strain>
    </source>
</reference>
<evidence type="ECO:0000256" key="4">
    <source>
        <dbReference type="ARBA" id="ARBA00023015"/>
    </source>
</evidence>
<dbReference type="FunFam" id="3.30.420.40:FF:000048">
    <property type="entry name" value="ARP5 actin-related protein 5 homolog"/>
    <property type="match status" value="1"/>
</dbReference>
<evidence type="ECO:0000256" key="8">
    <source>
        <dbReference type="RuleBase" id="RU000487"/>
    </source>
</evidence>
<sequence>MNNIINNDKMNVLKENERIYKISNDYNYTIPDTLTNYEQNRTNHTPLVIDIGTSQVNAGWATDSSPYLQFPTIVSKFKDRKTSKNVIYIGNEIYRGETFSRSNLRSPYDSNVIINPELLEYMMDYIFLKLNVNSTIENPVVMTETLCNPNYSRKLVSELMFECYNVPSICYGIDSLFSYYQNNSSFDNGIVISSGNHSTHVIPVVDNRGVLNLSQRLNYGGYEAAEYMLKQLQFKYPTFPSRMTNTQAQELTQKYCHVSLDYSKELEKISKPESRKDDIVIQFPYTPVIAEEIDEEELKRREQQRKEQGTRLQKQAAKQREEKLKQKVEYLEELEKLIKLKDEDEEAFKDGLDEYEMENEDDLKKTIDKLSAYIIKANNKKLGIEEEIKEKPVFHLLDIPDDQLTQEEKNQKRRQKMLKASYEAREKIKKEKEEERLRIEKEKKEDEERRLRDPEGWLKNIHIQHKEILQKIQERKKRKNQLTDRRSQVSQSRMRSIAHLADNEEIASKRRRRGQDEDTFGLNDDDWSIYRTINKDEHSDTEEEEENQFNHLEELLQQYDPNFIPQAVIEKNEKKKTIISQLSYGLDGYNEDDQAQQYQMRLNVEQIRIPEVLFQPSIVGIDQAGIIEIVNDALKQFSQEQQNKMVKNIFLTGGNINYPNMKQRIINEIRGILPYQTIFDVKQASNPILDSWKGAAKWSSISNQEQFRKSCITKQIYDEYGHDYLIEFPMSNRYLNF</sequence>
<keyword evidence="12" id="KW-1185">Reference proteome</keyword>
<keyword evidence="7" id="KW-0539">Nucleus</keyword>
<dbReference type="Gene3D" id="3.30.420.40">
    <property type="match status" value="4"/>
</dbReference>
<name>A0A1Y1VF37_9FUNG</name>
<dbReference type="FunFam" id="3.30.420.40:FF:000058">
    <property type="entry name" value="Putative actin-related protein 5"/>
    <property type="match status" value="1"/>
</dbReference>
<dbReference type="SUPFAM" id="SSF53067">
    <property type="entry name" value="Actin-like ATPase domain"/>
    <property type="match status" value="2"/>
</dbReference>
<evidence type="ECO:0000256" key="9">
    <source>
        <dbReference type="SAM" id="Coils"/>
    </source>
</evidence>
<evidence type="ECO:0000256" key="2">
    <source>
        <dbReference type="ARBA" id="ARBA00006752"/>
    </source>
</evidence>
<dbReference type="PANTHER" id="PTHR11937">
    <property type="entry name" value="ACTIN"/>
    <property type="match status" value="1"/>
</dbReference>
<reference evidence="11 12" key="1">
    <citation type="submission" date="2016-08" db="EMBL/GenBank/DDBJ databases">
        <title>Genomes of anaerobic fungi encode conserved fungal cellulosomes for biomass hydrolysis.</title>
        <authorList>
            <consortium name="DOE Joint Genome Institute"/>
            <person name="Haitjema C.H."/>
            <person name="Gilmore S.P."/>
            <person name="Henske J.K."/>
            <person name="Solomon K.V."/>
            <person name="De Groot R."/>
            <person name="Kuo A."/>
            <person name="Mondo S.J."/>
            <person name="Salamov A.A."/>
            <person name="Labutti K."/>
            <person name="Zhao Z."/>
            <person name="Chiniquy J."/>
            <person name="Barry K."/>
            <person name="Brewer H.M."/>
            <person name="Purvine S.O."/>
            <person name="Wright A.T."/>
            <person name="Boxma B."/>
            <person name="Van Alen T."/>
            <person name="Hackstein J.H."/>
            <person name="Baker S.E."/>
            <person name="Grigoriev I.V."/>
            <person name="O'Malley M.A."/>
        </authorList>
    </citation>
    <scope>NUCLEOTIDE SEQUENCE [LARGE SCALE GENOMIC DNA]</scope>
    <source>
        <strain evidence="12">finn</strain>
    </source>
</reference>
<dbReference type="InterPro" id="IPR043129">
    <property type="entry name" value="ATPase_NBD"/>
</dbReference>
<gene>
    <name evidence="11" type="ORF">BCR36DRAFT_403134</name>
</gene>
<evidence type="ECO:0000256" key="1">
    <source>
        <dbReference type="ARBA" id="ARBA00004123"/>
    </source>
</evidence>
<evidence type="ECO:0000313" key="12">
    <source>
        <dbReference type="Proteomes" id="UP000193719"/>
    </source>
</evidence>
<keyword evidence="5 9" id="KW-0175">Coiled coil</keyword>
<evidence type="ECO:0000256" key="6">
    <source>
        <dbReference type="ARBA" id="ARBA00023163"/>
    </source>
</evidence>
<dbReference type="GO" id="GO:0031011">
    <property type="term" value="C:Ino80 complex"/>
    <property type="evidence" value="ECO:0007669"/>
    <property type="project" value="EnsemblFungi"/>
</dbReference>